<dbReference type="AlphaFoldDB" id="A0A7T6Z2C8"/>
<dbReference type="Gene3D" id="3.30.420.40">
    <property type="match status" value="2"/>
</dbReference>
<evidence type="ECO:0000259" key="4">
    <source>
        <dbReference type="Pfam" id="PF00370"/>
    </source>
</evidence>
<organism evidence="6 7">
    <name type="scientific">Salicibibacter cibarius</name>
    <dbReference type="NCBI Taxonomy" id="2743000"/>
    <lineage>
        <taxon>Bacteria</taxon>
        <taxon>Bacillati</taxon>
        <taxon>Bacillota</taxon>
        <taxon>Bacilli</taxon>
        <taxon>Bacillales</taxon>
        <taxon>Bacillaceae</taxon>
        <taxon>Salicibibacter</taxon>
    </lineage>
</organism>
<evidence type="ECO:0000256" key="3">
    <source>
        <dbReference type="ARBA" id="ARBA00022777"/>
    </source>
</evidence>
<dbReference type="SUPFAM" id="SSF53067">
    <property type="entry name" value="Actin-like ATPase domain"/>
    <property type="match status" value="2"/>
</dbReference>
<dbReference type="GO" id="GO:0016301">
    <property type="term" value="F:kinase activity"/>
    <property type="evidence" value="ECO:0007669"/>
    <property type="project" value="UniProtKB-KW"/>
</dbReference>
<dbReference type="CDD" id="cd07805">
    <property type="entry name" value="ASKHA_NBD_FGGY_CvXK-like"/>
    <property type="match status" value="1"/>
</dbReference>
<sequence length="495" mass="54978">MEYIATFDIGTSSVKGVLVGRDGSLHYPEMRPVHTDYRDVGRVEQDPEQWWEKVCHIAFSWWKNGINPQHVNAIVMSGQMQDCIPIDADGQPVRPAILYSDNRAEEQAEYIAQDTHDLSLKTGNHFDGTMVFPKIKWLQEKEREVYDRTATICVSAKDYVIFQLTKKPVVDSVTGATTGMMDLRRKEWISKWMEEQGLDAQKLPPLVDPSAKVGEVVEKSAKQSGFVRGTPVLCGAGDAGATTMGAGVVEQGDKYVYLGSTGWVAFVTETITAQADGIFHLANLTPDEYIAIAPMLNVGNAHLWAVDLFGDGGEKDYAGFEHAVQSTSPGASDVLFLPYLKGERFPVQDMSASGSFMNIRETTTKAHLSRAVLEGVSMSIRQTMDTLIGEDAGQTPLTLIGGGTQSESWCQILADVCQSFVRVPEHPEYLPSLGVAAAGFVHLQWSANYREFHQHIMQNQSMKTYDPDANVKETYDRLYEKFKALYPAIKDWSKR</sequence>
<dbReference type="InterPro" id="IPR000577">
    <property type="entry name" value="Carb_kinase_FGGY"/>
</dbReference>
<evidence type="ECO:0008006" key="8">
    <source>
        <dbReference type="Google" id="ProtNLM"/>
    </source>
</evidence>
<evidence type="ECO:0000313" key="6">
    <source>
        <dbReference type="EMBL" id="QQK75720.1"/>
    </source>
</evidence>
<keyword evidence="3" id="KW-0418">Kinase</keyword>
<dbReference type="Pfam" id="PF02782">
    <property type="entry name" value="FGGY_C"/>
    <property type="match status" value="1"/>
</dbReference>
<feature type="domain" description="Carbohydrate kinase FGGY N-terminal" evidence="4">
    <location>
        <begin position="3"/>
        <end position="245"/>
    </location>
</feature>
<dbReference type="PANTHER" id="PTHR43095">
    <property type="entry name" value="SUGAR KINASE"/>
    <property type="match status" value="1"/>
</dbReference>
<dbReference type="Proteomes" id="UP000595823">
    <property type="component" value="Chromosome"/>
</dbReference>
<protein>
    <recommendedName>
        <fullName evidence="8">Xylulokinase</fullName>
    </recommendedName>
</protein>
<evidence type="ECO:0000256" key="2">
    <source>
        <dbReference type="ARBA" id="ARBA00022679"/>
    </source>
</evidence>
<dbReference type="InterPro" id="IPR018484">
    <property type="entry name" value="FGGY_N"/>
</dbReference>
<feature type="domain" description="Carbohydrate kinase FGGY C-terminal" evidence="5">
    <location>
        <begin position="273"/>
        <end position="441"/>
    </location>
</feature>
<accession>A0A7T6Z2C8</accession>
<evidence type="ECO:0000313" key="7">
    <source>
        <dbReference type="Proteomes" id="UP000595823"/>
    </source>
</evidence>
<dbReference type="Pfam" id="PF00370">
    <property type="entry name" value="FGGY_N"/>
    <property type="match status" value="1"/>
</dbReference>
<evidence type="ECO:0000259" key="5">
    <source>
        <dbReference type="Pfam" id="PF02782"/>
    </source>
</evidence>
<keyword evidence="7" id="KW-1185">Reference proteome</keyword>
<name>A0A7T6Z2C8_9BACI</name>
<dbReference type="GO" id="GO:0005975">
    <property type="term" value="P:carbohydrate metabolic process"/>
    <property type="evidence" value="ECO:0007669"/>
    <property type="project" value="InterPro"/>
</dbReference>
<comment type="similarity">
    <text evidence="1">Belongs to the FGGY kinase family.</text>
</comment>
<dbReference type="InterPro" id="IPR043129">
    <property type="entry name" value="ATPase_NBD"/>
</dbReference>
<reference evidence="6 7" key="1">
    <citation type="submission" date="2020-06" db="EMBL/GenBank/DDBJ databases">
        <title>Genomic analysis of Salicibibacter sp. NKC5-3.</title>
        <authorList>
            <person name="Oh Y.J."/>
        </authorList>
    </citation>
    <scope>NUCLEOTIDE SEQUENCE [LARGE SCALE GENOMIC DNA]</scope>
    <source>
        <strain evidence="6 7">NKC5-3</strain>
    </source>
</reference>
<dbReference type="RefSeq" id="WP_200128354.1">
    <property type="nucleotide sequence ID" value="NZ_CP054705.1"/>
</dbReference>
<dbReference type="PIRSF" id="PIRSF000538">
    <property type="entry name" value="GlpK"/>
    <property type="match status" value="1"/>
</dbReference>
<dbReference type="KEGG" id="scia:HUG15_09175"/>
<keyword evidence="2" id="KW-0808">Transferase</keyword>
<proteinExistence type="inferred from homology"/>
<dbReference type="InterPro" id="IPR018485">
    <property type="entry name" value="FGGY_C"/>
</dbReference>
<dbReference type="InterPro" id="IPR050406">
    <property type="entry name" value="FGGY_Carb_Kinase"/>
</dbReference>
<dbReference type="EMBL" id="CP054705">
    <property type="protein sequence ID" value="QQK75720.1"/>
    <property type="molecule type" value="Genomic_DNA"/>
</dbReference>
<dbReference type="PANTHER" id="PTHR43095:SF5">
    <property type="entry name" value="XYLULOSE KINASE"/>
    <property type="match status" value="1"/>
</dbReference>
<gene>
    <name evidence="6" type="ORF">HUG15_09175</name>
</gene>
<evidence type="ECO:0000256" key="1">
    <source>
        <dbReference type="ARBA" id="ARBA00009156"/>
    </source>
</evidence>